<dbReference type="AlphaFoldDB" id="A0A2W4T7W7"/>
<dbReference type="EMBL" id="QJPH01000187">
    <property type="protein sequence ID" value="PZN83410.1"/>
    <property type="molecule type" value="Genomic_DNA"/>
</dbReference>
<proteinExistence type="predicted"/>
<protein>
    <submittedName>
        <fullName evidence="2">DUF4381 domain-containing protein</fullName>
    </submittedName>
</protein>
<evidence type="ECO:0000313" key="2">
    <source>
        <dbReference type="EMBL" id="PZN83410.1"/>
    </source>
</evidence>
<keyword evidence="1" id="KW-1133">Transmembrane helix</keyword>
<evidence type="ECO:0000256" key="1">
    <source>
        <dbReference type="SAM" id="Phobius"/>
    </source>
</evidence>
<name>A0A2W4T7W7_9GAMM</name>
<accession>A0A2W4T7W7</accession>
<feature type="transmembrane region" description="Helical" evidence="1">
    <location>
        <begin position="24"/>
        <end position="43"/>
    </location>
</feature>
<dbReference type="Pfam" id="PF14316">
    <property type="entry name" value="DUF4381"/>
    <property type="match status" value="1"/>
</dbReference>
<dbReference type="Proteomes" id="UP000249396">
    <property type="component" value="Unassembled WGS sequence"/>
</dbReference>
<sequence>MEPNLPLRDIHLPNPIGWWPPAPGWWLLFFGIPALLILLWWLWRWLRRKTVKKLALAELELIAQSDANVRDKVQDLAILLRRVSLSLYPREQVASLVGEQWLAFLDGPMGNDSFSHGVGRLFIEAPYRREAQADLDALYALCREWINHHPNKSLKDGITQRRNDAT</sequence>
<reference evidence="2 3" key="1">
    <citation type="journal article" date="2018" name="Aquat. Microb. Ecol.">
        <title>Gammaproteobacterial methanotrophs dominate.</title>
        <authorList>
            <person name="Rissanen A.J."/>
            <person name="Saarenheimo J."/>
            <person name="Tiirola M."/>
            <person name="Peura S."/>
            <person name="Aalto S.L."/>
            <person name="Karvinen A."/>
            <person name="Nykanen H."/>
        </authorList>
    </citation>
    <scope>NUCLEOTIDE SEQUENCE [LARGE SCALE GENOMIC DNA]</scope>
    <source>
        <strain evidence="2">AMbin10</strain>
    </source>
</reference>
<evidence type="ECO:0000313" key="3">
    <source>
        <dbReference type="Proteomes" id="UP000249396"/>
    </source>
</evidence>
<keyword evidence="1" id="KW-0812">Transmembrane</keyword>
<gene>
    <name evidence="2" type="ORF">DM484_04375</name>
</gene>
<dbReference type="InterPro" id="IPR025489">
    <property type="entry name" value="DUF4381"/>
</dbReference>
<keyword evidence="1" id="KW-0472">Membrane</keyword>
<comment type="caution">
    <text evidence="2">The sequence shown here is derived from an EMBL/GenBank/DDBJ whole genome shotgun (WGS) entry which is preliminary data.</text>
</comment>
<organism evidence="2 3">
    <name type="scientific">Candidatus Methylumidiphilus alinenensis</name>
    <dbReference type="NCBI Taxonomy" id="2202197"/>
    <lineage>
        <taxon>Bacteria</taxon>
        <taxon>Pseudomonadati</taxon>
        <taxon>Pseudomonadota</taxon>
        <taxon>Gammaproteobacteria</taxon>
        <taxon>Methylococcales</taxon>
        <taxon>Candidatus Methylumidiphilus</taxon>
    </lineage>
</organism>